<keyword evidence="7" id="KW-0067">ATP-binding</keyword>
<evidence type="ECO:0000313" key="12">
    <source>
        <dbReference type="Ensembl" id="ENSNFUP00015021588.1"/>
    </source>
</evidence>
<evidence type="ECO:0000256" key="4">
    <source>
        <dbReference type="ARBA" id="ARBA00022679"/>
    </source>
</evidence>
<dbReference type="Pfam" id="PF00069">
    <property type="entry name" value="Pkinase"/>
    <property type="match status" value="1"/>
</dbReference>
<evidence type="ECO:0000256" key="10">
    <source>
        <dbReference type="SAM" id="MobiDB-lite"/>
    </source>
</evidence>
<protein>
    <recommendedName>
        <fullName evidence="2">non-specific serine/threonine protein kinase</fullName>
        <ecNumber evidence="2">2.7.11.1</ecNumber>
    </recommendedName>
</protein>
<reference evidence="12" key="2">
    <citation type="submission" date="2025-08" db="UniProtKB">
        <authorList>
            <consortium name="Ensembl"/>
        </authorList>
    </citation>
    <scope>IDENTIFICATION</scope>
</reference>
<keyword evidence="6" id="KW-0418">Kinase</keyword>
<name>A0A8C6LIQ3_NOTFU</name>
<evidence type="ECO:0000256" key="1">
    <source>
        <dbReference type="ARBA" id="ARBA00005505"/>
    </source>
</evidence>
<accession>A0A8C6LIQ3</accession>
<dbReference type="AlphaFoldDB" id="A0A8C6LIQ3"/>
<comment type="catalytic activity">
    <reaction evidence="8">
        <text>L-threonyl-[protein] + ATP = O-phospho-L-threonyl-[protein] + ADP + H(+)</text>
        <dbReference type="Rhea" id="RHEA:46608"/>
        <dbReference type="Rhea" id="RHEA-COMP:11060"/>
        <dbReference type="Rhea" id="RHEA-COMP:11605"/>
        <dbReference type="ChEBI" id="CHEBI:15378"/>
        <dbReference type="ChEBI" id="CHEBI:30013"/>
        <dbReference type="ChEBI" id="CHEBI:30616"/>
        <dbReference type="ChEBI" id="CHEBI:61977"/>
        <dbReference type="ChEBI" id="CHEBI:456216"/>
        <dbReference type="EC" id="2.7.11.1"/>
    </reaction>
</comment>
<comment type="similarity">
    <text evidence="1">Belongs to the protein kinase superfamily. CAMK Ser/Thr protein kinase family. PIM subfamily.</text>
</comment>
<dbReference type="SMART" id="SM00220">
    <property type="entry name" value="S_TKc"/>
    <property type="match status" value="1"/>
</dbReference>
<dbReference type="EC" id="2.7.11.1" evidence="2"/>
<organism evidence="12 13">
    <name type="scientific">Nothobranchius furzeri</name>
    <name type="common">Turquoise killifish</name>
    <dbReference type="NCBI Taxonomy" id="105023"/>
    <lineage>
        <taxon>Eukaryota</taxon>
        <taxon>Metazoa</taxon>
        <taxon>Chordata</taxon>
        <taxon>Craniata</taxon>
        <taxon>Vertebrata</taxon>
        <taxon>Euteleostomi</taxon>
        <taxon>Actinopterygii</taxon>
        <taxon>Neopterygii</taxon>
        <taxon>Teleostei</taxon>
        <taxon>Neoteleostei</taxon>
        <taxon>Acanthomorphata</taxon>
        <taxon>Ovalentaria</taxon>
        <taxon>Atherinomorphae</taxon>
        <taxon>Cyprinodontiformes</taxon>
        <taxon>Nothobranchiidae</taxon>
        <taxon>Nothobranchius</taxon>
    </lineage>
</organism>
<dbReference type="PANTHER" id="PTHR22984:SF11">
    <property type="entry name" value="AURORA KINASE-RELATED"/>
    <property type="match status" value="1"/>
</dbReference>
<dbReference type="Gene3D" id="3.30.200.20">
    <property type="entry name" value="Phosphorylase Kinase, domain 1"/>
    <property type="match status" value="1"/>
</dbReference>
<dbReference type="GeneTree" id="ENSGT00950000182996"/>
<dbReference type="GO" id="GO:0007346">
    <property type="term" value="P:regulation of mitotic cell cycle"/>
    <property type="evidence" value="ECO:0007669"/>
    <property type="project" value="TreeGrafter"/>
</dbReference>
<dbReference type="InterPro" id="IPR008271">
    <property type="entry name" value="Ser/Thr_kinase_AS"/>
</dbReference>
<dbReference type="InterPro" id="IPR051138">
    <property type="entry name" value="PIM_Ser/Thr_kinase"/>
</dbReference>
<keyword evidence="5" id="KW-0547">Nucleotide-binding</keyword>
<dbReference type="PANTHER" id="PTHR22984">
    <property type="entry name" value="SERINE/THREONINE-PROTEIN KINASE PIM"/>
    <property type="match status" value="1"/>
</dbReference>
<dbReference type="Proteomes" id="UP000694548">
    <property type="component" value="Chromosome sgr08"/>
</dbReference>
<proteinExistence type="inferred from homology"/>
<dbReference type="Gene3D" id="1.10.510.10">
    <property type="entry name" value="Transferase(Phosphotransferase) domain 1"/>
    <property type="match status" value="1"/>
</dbReference>
<evidence type="ECO:0000256" key="8">
    <source>
        <dbReference type="ARBA" id="ARBA00047899"/>
    </source>
</evidence>
<dbReference type="InterPro" id="IPR000719">
    <property type="entry name" value="Prot_kinase_dom"/>
</dbReference>
<dbReference type="InterPro" id="IPR011009">
    <property type="entry name" value="Kinase-like_dom_sf"/>
</dbReference>
<keyword evidence="3" id="KW-0723">Serine/threonine-protein kinase</keyword>
<keyword evidence="13" id="KW-1185">Reference proteome</keyword>
<keyword evidence="4" id="KW-0808">Transferase</keyword>
<dbReference type="FunFam" id="3.30.200.20:FF:000475">
    <property type="entry name" value="Serine/threonine-protein kinase"/>
    <property type="match status" value="1"/>
</dbReference>
<comment type="catalytic activity">
    <reaction evidence="9">
        <text>L-seryl-[protein] + ATP = O-phospho-L-seryl-[protein] + ADP + H(+)</text>
        <dbReference type="Rhea" id="RHEA:17989"/>
        <dbReference type="Rhea" id="RHEA-COMP:9863"/>
        <dbReference type="Rhea" id="RHEA-COMP:11604"/>
        <dbReference type="ChEBI" id="CHEBI:15378"/>
        <dbReference type="ChEBI" id="CHEBI:29999"/>
        <dbReference type="ChEBI" id="CHEBI:30616"/>
        <dbReference type="ChEBI" id="CHEBI:83421"/>
        <dbReference type="ChEBI" id="CHEBI:456216"/>
        <dbReference type="EC" id="2.7.11.1"/>
    </reaction>
</comment>
<evidence type="ECO:0000313" key="13">
    <source>
        <dbReference type="Proteomes" id="UP000694548"/>
    </source>
</evidence>
<evidence type="ECO:0000256" key="5">
    <source>
        <dbReference type="ARBA" id="ARBA00022741"/>
    </source>
</evidence>
<dbReference type="SUPFAM" id="SSF56112">
    <property type="entry name" value="Protein kinase-like (PK-like)"/>
    <property type="match status" value="1"/>
</dbReference>
<evidence type="ECO:0000256" key="9">
    <source>
        <dbReference type="ARBA" id="ARBA00048679"/>
    </source>
</evidence>
<evidence type="ECO:0000256" key="6">
    <source>
        <dbReference type="ARBA" id="ARBA00022777"/>
    </source>
</evidence>
<dbReference type="GO" id="GO:0005737">
    <property type="term" value="C:cytoplasm"/>
    <property type="evidence" value="ECO:0007669"/>
    <property type="project" value="TreeGrafter"/>
</dbReference>
<evidence type="ECO:0000256" key="3">
    <source>
        <dbReference type="ARBA" id="ARBA00022527"/>
    </source>
</evidence>
<reference evidence="12" key="1">
    <citation type="submission" date="2014-08" db="EMBL/GenBank/DDBJ databases">
        <authorList>
            <person name="Senf B."/>
            <person name="Petzold A."/>
            <person name="Downie B.R."/>
            <person name="Koch P."/>
            <person name="Platzer M."/>
        </authorList>
    </citation>
    <scope>NUCLEOTIDE SEQUENCE [LARGE SCALE GENOMIC DNA]</scope>
    <source>
        <strain evidence="12">GRZ</strain>
    </source>
</reference>
<evidence type="ECO:0000256" key="7">
    <source>
        <dbReference type="ARBA" id="ARBA00022840"/>
    </source>
</evidence>
<evidence type="ECO:0000259" key="11">
    <source>
        <dbReference type="PROSITE" id="PS50011"/>
    </source>
</evidence>
<evidence type="ECO:0000256" key="2">
    <source>
        <dbReference type="ARBA" id="ARBA00012513"/>
    </source>
</evidence>
<dbReference type="GO" id="GO:0004674">
    <property type="term" value="F:protein serine/threonine kinase activity"/>
    <property type="evidence" value="ECO:0007669"/>
    <property type="project" value="UniProtKB-KW"/>
</dbReference>
<sequence length="466" mass="53811">MDHYSAHSSAHAAALETDSEKYLGMAPWTVSNLLKSTKRKAVSDYETPRKRIRISEEEIHLSHDQKKRLNALKRHLRDRSEKASSPEIGNVVSDNKPPRKRIRISEEEIHLRYDQIKRSNELKRRLRDESEKALFPEIGNVFSDDKPPRKRTRISEEETLPTKHQIQVKLDGFPKRESKSLFSPHIAWALAKSLFKTKYKQQDQLGEGGCGSVYAGYRRFDKLPVAIKHVPKKNVVWTDADENGWQLSTEVAAMLKLETERDRSIGRSAPISLLDWYNLKKELILVLERPVPAVDLLKYIEKNKKPLDENQAKIIIKQLVHAAKHLEDNKIFHRDIKPENILIETGSEMPRLRLIDFGLSCFTDQTSDGCFYGTERFVPAEWLSEGVYDAGPATVWQVGAVLYETLHKKEFDSVKFVKNKQTISKRLSRDCRSFLQKCLTKNSGRRPTLEELQHHPWICENTGSNK</sequence>
<dbReference type="PROSITE" id="PS50011">
    <property type="entry name" value="PROTEIN_KINASE_DOM"/>
    <property type="match status" value="1"/>
</dbReference>
<feature type="domain" description="Protein kinase" evidence="11">
    <location>
        <begin position="199"/>
        <end position="458"/>
    </location>
</feature>
<dbReference type="Ensembl" id="ENSNFUT00015022597.1">
    <property type="protein sequence ID" value="ENSNFUP00015021588.1"/>
    <property type="gene ID" value="ENSNFUG00015010484.1"/>
</dbReference>
<gene>
    <name evidence="12" type="primary">LOC107382788</name>
</gene>
<feature type="region of interest" description="Disordered" evidence="10">
    <location>
        <begin position="75"/>
        <end position="98"/>
    </location>
</feature>
<dbReference type="GO" id="GO:0043066">
    <property type="term" value="P:negative regulation of apoptotic process"/>
    <property type="evidence" value="ECO:0007669"/>
    <property type="project" value="TreeGrafter"/>
</dbReference>
<dbReference type="PROSITE" id="PS00108">
    <property type="entry name" value="PROTEIN_KINASE_ST"/>
    <property type="match status" value="1"/>
</dbReference>
<reference evidence="12" key="3">
    <citation type="submission" date="2025-09" db="UniProtKB">
        <authorList>
            <consortium name="Ensembl"/>
        </authorList>
    </citation>
    <scope>IDENTIFICATION</scope>
</reference>
<dbReference type="GO" id="GO:0005524">
    <property type="term" value="F:ATP binding"/>
    <property type="evidence" value="ECO:0007669"/>
    <property type="project" value="UniProtKB-KW"/>
</dbReference>